<keyword evidence="2" id="KW-1185">Reference proteome</keyword>
<sequence length="126" mass="14477">MGRGGNVCRCNGFHFAGKRSDNNVIPSSSEELNSISSQLMSLLDDPSQVQSLKSDSKYEDILHGQAHEKLQDNSQIRDEDLRLVLSILLKEIIEGRYVRHTLKYYILLTPFLRYDRMYSIIQSTKV</sequence>
<evidence type="ECO:0000313" key="1">
    <source>
        <dbReference type="EMBL" id="KAL3836068.1"/>
    </source>
</evidence>
<organism evidence="1 2">
    <name type="scientific">Sinanodonta woodiana</name>
    <name type="common">Chinese pond mussel</name>
    <name type="synonym">Anodonta woodiana</name>
    <dbReference type="NCBI Taxonomy" id="1069815"/>
    <lineage>
        <taxon>Eukaryota</taxon>
        <taxon>Metazoa</taxon>
        <taxon>Spiralia</taxon>
        <taxon>Lophotrochozoa</taxon>
        <taxon>Mollusca</taxon>
        <taxon>Bivalvia</taxon>
        <taxon>Autobranchia</taxon>
        <taxon>Heteroconchia</taxon>
        <taxon>Palaeoheterodonta</taxon>
        <taxon>Unionida</taxon>
        <taxon>Unionoidea</taxon>
        <taxon>Unionidae</taxon>
        <taxon>Unioninae</taxon>
        <taxon>Sinanodonta</taxon>
    </lineage>
</organism>
<dbReference type="AlphaFoldDB" id="A0ABD3TI99"/>
<reference evidence="1 2" key="1">
    <citation type="submission" date="2024-11" db="EMBL/GenBank/DDBJ databases">
        <title>Chromosome-level genome assembly of the freshwater bivalve Anodonta woodiana.</title>
        <authorList>
            <person name="Chen X."/>
        </authorList>
    </citation>
    <scope>NUCLEOTIDE SEQUENCE [LARGE SCALE GENOMIC DNA]</scope>
    <source>
        <strain evidence="1">MN2024</strain>
        <tissue evidence="1">Gills</tissue>
    </source>
</reference>
<protein>
    <submittedName>
        <fullName evidence="1">Uncharacterized protein</fullName>
    </submittedName>
</protein>
<proteinExistence type="predicted"/>
<comment type="caution">
    <text evidence="1">The sequence shown here is derived from an EMBL/GenBank/DDBJ whole genome shotgun (WGS) entry which is preliminary data.</text>
</comment>
<name>A0ABD3TI99_SINWO</name>
<dbReference type="Proteomes" id="UP001634394">
    <property type="component" value="Unassembled WGS sequence"/>
</dbReference>
<gene>
    <name evidence="1" type="ORF">ACJMK2_021521</name>
</gene>
<evidence type="ECO:0000313" key="2">
    <source>
        <dbReference type="Proteomes" id="UP001634394"/>
    </source>
</evidence>
<accession>A0ABD3TI99</accession>
<dbReference type="EMBL" id="JBJQND010000018">
    <property type="protein sequence ID" value="KAL3836068.1"/>
    <property type="molecule type" value="Genomic_DNA"/>
</dbReference>